<feature type="signal peptide" evidence="1">
    <location>
        <begin position="1"/>
        <end position="19"/>
    </location>
</feature>
<keyword evidence="1" id="KW-0732">Signal</keyword>
<protein>
    <submittedName>
        <fullName evidence="2">Uncharacterized protein</fullName>
    </submittedName>
</protein>
<dbReference type="EMBL" id="CP123385">
    <property type="protein sequence ID" value="XCC96486.1"/>
    <property type="molecule type" value="Genomic_DNA"/>
</dbReference>
<feature type="chain" id="PRO_5043627627" evidence="1">
    <location>
        <begin position="20"/>
        <end position="42"/>
    </location>
</feature>
<name>A0AAU8AP47_9RHOB</name>
<dbReference type="RefSeq" id="WP_353475364.1">
    <property type="nucleotide sequence ID" value="NZ_CP123385.1"/>
</dbReference>
<evidence type="ECO:0000313" key="2">
    <source>
        <dbReference type="EMBL" id="XCC96486.1"/>
    </source>
</evidence>
<evidence type="ECO:0000256" key="1">
    <source>
        <dbReference type="SAM" id="SignalP"/>
    </source>
</evidence>
<gene>
    <name evidence="2" type="ORF">PVT71_17555</name>
</gene>
<accession>A0AAU8AP47</accession>
<reference evidence="2" key="1">
    <citation type="submission" date="2023-02" db="EMBL/GenBank/DDBJ databases">
        <title>Description and genomic characterization of Salipiger bruguierae sp. nov., isolated from the sediment of mangrove plant Bruguiera sexangula.</title>
        <authorList>
            <person name="Long M."/>
        </authorList>
    </citation>
    <scope>NUCLEOTIDE SEQUENCE</scope>
    <source>
        <strain evidence="2">H15</strain>
    </source>
</reference>
<dbReference type="AlphaFoldDB" id="A0AAU8AP47"/>
<sequence>MRLVLRAVSLAFALCHLRAAGFGLWADHGRMGWHLAGLFALA</sequence>
<organism evidence="2">
    <name type="scientific">Alloyangia sp. H15</name>
    <dbReference type="NCBI Taxonomy" id="3029062"/>
    <lineage>
        <taxon>Bacteria</taxon>
        <taxon>Pseudomonadati</taxon>
        <taxon>Pseudomonadota</taxon>
        <taxon>Alphaproteobacteria</taxon>
        <taxon>Rhodobacterales</taxon>
        <taxon>Roseobacteraceae</taxon>
        <taxon>Alloyangia</taxon>
    </lineage>
</organism>
<proteinExistence type="predicted"/>